<keyword evidence="2" id="KW-0378">Hydrolase</keyword>
<dbReference type="EMBL" id="JWSP02000004">
    <property type="protein sequence ID" value="PNO33890.1"/>
    <property type="molecule type" value="Genomic_DNA"/>
</dbReference>
<accession>A0A2K0JF57</accession>
<dbReference type="Pfam" id="PF13362">
    <property type="entry name" value="Toprim_3"/>
    <property type="match status" value="1"/>
</dbReference>
<feature type="domain" description="Toprim" evidence="1">
    <location>
        <begin position="172"/>
        <end position="268"/>
    </location>
</feature>
<protein>
    <submittedName>
        <fullName evidence="2">Bifunctional DNA primase/helicase</fullName>
    </submittedName>
</protein>
<keyword evidence="2" id="KW-0067">ATP-binding</keyword>
<dbReference type="AlphaFoldDB" id="A0A2K0JF57"/>
<evidence type="ECO:0000259" key="1">
    <source>
        <dbReference type="Pfam" id="PF13362"/>
    </source>
</evidence>
<keyword evidence="2" id="KW-0547">Nucleotide-binding</keyword>
<dbReference type="SUPFAM" id="SSF52540">
    <property type="entry name" value="P-loop containing nucleoside triphosphate hydrolases"/>
    <property type="match status" value="1"/>
</dbReference>
<dbReference type="InterPro" id="IPR006171">
    <property type="entry name" value="TOPRIM_dom"/>
</dbReference>
<reference evidence="3" key="1">
    <citation type="submission" date="2017-12" db="EMBL/GenBank/DDBJ databases">
        <title>FDA dAtabase for Regulatory Grade micrObial Sequences (FDA-ARGOS): Supporting development and validation of Infectious Disease Dx tests.</title>
        <authorList>
            <person name="Sichtig H."/>
            <person name="Tallon L."/>
            <person name="Sadzewicz L."/>
            <person name="Sengamalay N."/>
            <person name="Nagaraj S."/>
            <person name="Vavikolanu K."/>
            <person name="Aluvathingal J."/>
            <person name="Nadendla S."/>
            <person name="Pirone D.C."/>
            <person name="Hoffman M."/>
            <person name="Muruvanda T."/>
            <person name="Allard M."/>
            <person name="Evans P."/>
        </authorList>
    </citation>
    <scope>NUCLEOTIDE SEQUENCE [LARGE SCALE GENOMIC DNA]</scope>
    <source>
        <strain evidence="3">FDAARGOS_55</strain>
    </source>
</reference>
<evidence type="ECO:0000313" key="2">
    <source>
        <dbReference type="EMBL" id="PNO33890.1"/>
    </source>
</evidence>
<dbReference type="Gene3D" id="3.40.1360.10">
    <property type="match status" value="1"/>
</dbReference>
<keyword evidence="2" id="KW-0347">Helicase</keyword>
<proteinExistence type="predicted"/>
<evidence type="ECO:0000313" key="3">
    <source>
        <dbReference type="Proteomes" id="UP000236163"/>
    </source>
</evidence>
<gene>
    <name evidence="2" type="ORF">RK55_012280</name>
</gene>
<dbReference type="InterPro" id="IPR027417">
    <property type="entry name" value="P-loop_NTPase"/>
</dbReference>
<dbReference type="InterPro" id="IPR034154">
    <property type="entry name" value="TOPRIM_DnaG/twinkle"/>
</dbReference>
<name>A0A2K0JF57_SALHO</name>
<organism evidence="2 3">
    <name type="scientific">Salmonella enterica subsp. houtenae serovar 50:g,z51:-</name>
    <dbReference type="NCBI Taxonomy" id="1173947"/>
    <lineage>
        <taxon>Bacteria</taxon>
        <taxon>Pseudomonadati</taxon>
        <taxon>Pseudomonadota</taxon>
        <taxon>Gammaproteobacteria</taxon>
        <taxon>Enterobacterales</taxon>
        <taxon>Enterobacteriaceae</taxon>
        <taxon>Salmonella</taxon>
    </lineage>
</organism>
<dbReference type="CDD" id="cd01029">
    <property type="entry name" value="TOPRIM_primases"/>
    <property type="match status" value="1"/>
</dbReference>
<dbReference type="SUPFAM" id="SSF56731">
    <property type="entry name" value="DNA primase core"/>
    <property type="match status" value="1"/>
</dbReference>
<dbReference type="GO" id="GO:0004386">
    <property type="term" value="F:helicase activity"/>
    <property type="evidence" value="ECO:0007669"/>
    <property type="project" value="UniProtKB-KW"/>
</dbReference>
<comment type="caution">
    <text evidence="2">The sequence shown here is derived from an EMBL/GenBank/DDBJ whole genome shotgun (WGS) entry which is preliminary data.</text>
</comment>
<dbReference type="Proteomes" id="UP000236163">
    <property type="component" value="Unassembled WGS sequence"/>
</dbReference>
<sequence>MNATIQRDVVRRLVRDFEFKEKDKYLQQGICPACHKRELFTSIEKPWILKCGRENNCGHQVVVKELYSDIFEDWSKRYQDTPETPHAAAEAYLREARGLNTEPLKGSFTQGAFVKDGMGSATVRFKLSCGAMWERIIDQPQRFGKQKANIKGSYVGHWWVPPFINLLEVNEIWITEGIFNALSLCQAGLPAVATLSSNNYPLAALDTLAKELGEKPRPRLVWAFDGDKAGTKHTLAFAARSDAAGWKTRAAQPVKSSSCLDWNDLLLRDRFSKSDIKNYRYYGDLLLAKSPTEKALLMHQHNEWHSFYFEYGSRMYWFELDLDRYTRALDRITNTGTEVIQEWEAREKAVKESGCVTEIANCWLTPLYFQRSEPTDESWYYVKVNMPNRPAVKDTFTANQLTSSAEFKKRLLHIAKGAVYTGSTKQLDKFIQMRLPEIKEVKTQNFIGYNKDYSAWLFNRVAVCDGRLYEMNDEDYFEINHASVKSLSLTPVLDLNPKLNEFTTGWIDDIWTAFGEKGYVALAFWLGSLFAEQIRERDKSFPFLEIVGEPGTGKSTLIEFLWKLAGREEYEGFDPSKSTAAARGRNFAQVSNLPVVLIEGDRTTDNAKQRAFDWDELKSLYNGRASRAVGIKSNNNETYEPPFRGSIVIAQNADTDGSKAFLERIIHIYTDKRGQSIQTRHAAERLEQIPVSRVSGFTLLAAMREKEIMDTFSRSYERARNELESDADIRHIRIAKNHAQLAGLLDALAIVVPLPVERIEKTRAAITALAVERCQALKKDHPMVQEFWELFDYLDELAPYGINHSSDENEIAVNFNHMEEVAAAHRQRIPFTLTEIKKLLKNGNERRFIRQGTTRSAVSERHNRGKGDMSRMPETFRCWIFGRGK</sequence>